<evidence type="ECO:0000313" key="8">
    <source>
        <dbReference type="Proteomes" id="UP000008809"/>
    </source>
</evidence>
<dbReference type="PROSITE" id="PS50109">
    <property type="entry name" value="HIS_KIN"/>
    <property type="match status" value="1"/>
</dbReference>
<evidence type="ECO:0000256" key="3">
    <source>
        <dbReference type="ARBA" id="ARBA00022553"/>
    </source>
</evidence>
<dbReference type="Gene3D" id="3.30.565.10">
    <property type="entry name" value="Histidine kinase-like ATPase, C-terminal domain"/>
    <property type="match status" value="1"/>
</dbReference>
<dbReference type="EC" id="2.7.13.3" evidence="2"/>
<dbReference type="InterPro" id="IPR003661">
    <property type="entry name" value="HisK_dim/P_dom"/>
</dbReference>
<dbReference type="InterPro" id="IPR000014">
    <property type="entry name" value="PAS"/>
</dbReference>
<dbReference type="InterPro" id="IPR036890">
    <property type="entry name" value="HATPase_C_sf"/>
</dbReference>
<dbReference type="OrthoDB" id="9796100at2"/>
<organism evidence="7 8">
    <name type="scientific">Rhodopseudomonas palustris (strain HaA2)</name>
    <dbReference type="NCBI Taxonomy" id="316058"/>
    <lineage>
        <taxon>Bacteria</taxon>
        <taxon>Pseudomonadati</taxon>
        <taxon>Pseudomonadota</taxon>
        <taxon>Alphaproteobacteria</taxon>
        <taxon>Hyphomicrobiales</taxon>
        <taxon>Nitrobacteraceae</taxon>
        <taxon>Rhodopseudomonas</taxon>
    </lineage>
</organism>
<keyword evidence="3" id="KW-0597">Phosphoprotein</keyword>
<keyword evidence="8" id="KW-1185">Reference proteome</keyword>
<feature type="transmembrane region" description="Helical" evidence="4">
    <location>
        <begin position="12"/>
        <end position="33"/>
    </location>
</feature>
<feature type="transmembrane region" description="Helical" evidence="4">
    <location>
        <begin position="83"/>
        <end position="103"/>
    </location>
</feature>
<feature type="domain" description="PAC" evidence="6">
    <location>
        <begin position="193"/>
        <end position="245"/>
    </location>
</feature>
<keyword evidence="7" id="KW-0418">Kinase</keyword>
<dbReference type="InterPro" id="IPR035965">
    <property type="entry name" value="PAS-like_dom_sf"/>
</dbReference>
<dbReference type="EMBL" id="CP000250">
    <property type="protein sequence ID" value="ABD06163.1"/>
    <property type="molecule type" value="Genomic_DNA"/>
</dbReference>
<dbReference type="AlphaFoldDB" id="Q2J047"/>
<dbReference type="SUPFAM" id="SSF47384">
    <property type="entry name" value="Homodimeric domain of signal transducing histidine kinase"/>
    <property type="match status" value="1"/>
</dbReference>
<dbReference type="InterPro" id="IPR000700">
    <property type="entry name" value="PAS-assoc_C"/>
</dbReference>
<name>Q2J047_RHOP2</name>
<accession>Q2J047</accession>
<dbReference type="HOGENOM" id="CLU_555348_0_0_5"/>
<gene>
    <name evidence="7" type="ordered locus">RPB_1453</name>
</gene>
<evidence type="ECO:0000256" key="2">
    <source>
        <dbReference type="ARBA" id="ARBA00012438"/>
    </source>
</evidence>
<dbReference type="PROSITE" id="PS50113">
    <property type="entry name" value="PAC"/>
    <property type="match status" value="1"/>
</dbReference>
<dbReference type="SMART" id="SM00388">
    <property type="entry name" value="HisKA"/>
    <property type="match status" value="1"/>
</dbReference>
<evidence type="ECO:0000256" key="4">
    <source>
        <dbReference type="SAM" id="Phobius"/>
    </source>
</evidence>
<feature type="domain" description="Histidine kinase" evidence="5">
    <location>
        <begin position="258"/>
        <end position="478"/>
    </location>
</feature>
<dbReference type="PRINTS" id="PR00344">
    <property type="entry name" value="BCTRLSENSOR"/>
</dbReference>
<evidence type="ECO:0000259" key="5">
    <source>
        <dbReference type="PROSITE" id="PS50109"/>
    </source>
</evidence>
<dbReference type="eggNOG" id="COG3852">
    <property type="taxonomic scope" value="Bacteria"/>
</dbReference>
<evidence type="ECO:0000259" key="6">
    <source>
        <dbReference type="PROSITE" id="PS50113"/>
    </source>
</evidence>
<comment type="catalytic activity">
    <reaction evidence="1">
        <text>ATP + protein L-histidine = ADP + protein N-phospho-L-histidine.</text>
        <dbReference type="EC" id="2.7.13.3"/>
    </reaction>
</comment>
<keyword evidence="4" id="KW-1133">Transmembrane helix</keyword>
<dbReference type="Gene3D" id="1.10.287.130">
    <property type="match status" value="1"/>
</dbReference>
<evidence type="ECO:0000313" key="7">
    <source>
        <dbReference type="EMBL" id="ABD06163.1"/>
    </source>
</evidence>
<dbReference type="SMART" id="SM00387">
    <property type="entry name" value="HATPase_c"/>
    <property type="match status" value="1"/>
</dbReference>
<dbReference type="InterPro" id="IPR003594">
    <property type="entry name" value="HATPase_dom"/>
</dbReference>
<dbReference type="RefSeq" id="WP_011440351.1">
    <property type="nucleotide sequence ID" value="NC_007778.1"/>
</dbReference>
<feature type="transmembrane region" description="Helical" evidence="4">
    <location>
        <begin position="45"/>
        <end position="71"/>
    </location>
</feature>
<dbReference type="InterPro" id="IPR004358">
    <property type="entry name" value="Sig_transdc_His_kin-like_C"/>
</dbReference>
<protein>
    <recommendedName>
        <fullName evidence="2">histidine kinase</fullName>
        <ecNumber evidence="2">2.7.13.3</ecNumber>
    </recommendedName>
</protein>
<dbReference type="InterPro" id="IPR013656">
    <property type="entry name" value="PAS_4"/>
</dbReference>
<dbReference type="Proteomes" id="UP000008809">
    <property type="component" value="Chromosome"/>
</dbReference>
<dbReference type="PANTHER" id="PTHR43065:SF42">
    <property type="entry name" value="TWO-COMPONENT SENSOR PPRA"/>
    <property type="match status" value="1"/>
</dbReference>
<dbReference type="KEGG" id="rpb:RPB_1453"/>
<dbReference type="Gene3D" id="3.30.450.20">
    <property type="entry name" value="PAS domain"/>
    <property type="match status" value="1"/>
</dbReference>
<keyword evidence="7" id="KW-0808">Transferase</keyword>
<keyword evidence="4" id="KW-0812">Transmembrane</keyword>
<dbReference type="CDD" id="cd00130">
    <property type="entry name" value="PAS"/>
    <property type="match status" value="1"/>
</dbReference>
<dbReference type="Pfam" id="PF02518">
    <property type="entry name" value="HATPase_c"/>
    <property type="match status" value="1"/>
</dbReference>
<dbReference type="NCBIfam" id="TIGR00229">
    <property type="entry name" value="sensory_box"/>
    <property type="match status" value="1"/>
</dbReference>
<reference evidence="7 8" key="1">
    <citation type="submission" date="2006-01" db="EMBL/GenBank/DDBJ databases">
        <title>Complete sequence of Rhodopseudomonas palustris HaA2.</title>
        <authorList>
            <consortium name="US DOE Joint Genome Institute"/>
            <person name="Copeland A."/>
            <person name="Lucas S."/>
            <person name="Lapidus A."/>
            <person name="Barry K."/>
            <person name="Detter J.C."/>
            <person name="Glavina T."/>
            <person name="Hammon N."/>
            <person name="Israni S."/>
            <person name="Pitluck S."/>
            <person name="Chain P."/>
            <person name="Malfatti S."/>
            <person name="Shin M."/>
            <person name="Vergez L."/>
            <person name="Schmutz J."/>
            <person name="Larimer F."/>
            <person name="Land M."/>
            <person name="Hauser L."/>
            <person name="Pelletier D.A."/>
            <person name="Kyrpides N."/>
            <person name="Anderson I."/>
            <person name="Oda Y."/>
            <person name="Harwood C.S."/>
            <person name="Richardson P."/>
        </authorList>
    </citation>
    <scope>NUCLEOTIDE SEQUENCE [LARGE SCALE GENOMIC DNA]</scope>
    <source>
        <strain evidence="7 8">HaA2</strain>
    </source>
</reference>
<dbReference type="SUPFAM" id="SSF55874">
    <property type="entry name" value="ATPase domain of HSP90 chaperone/DNA topoisomerase II/histidine kinase"/>
    <property type="match status" value="1"/>
</dbReference>
<keyword evidence="4" id="KW-0472">Membrane</keyword>
<dbReference type="Pfam" id="PF08448">
    <property type="entry name" value="PAS_4"/>
    <property type="match status" value="1"/>
</dbReference>
<dbReference type="STRING" id="316058.RPB_1453"/>
<dbReference type="GO" id="GO:0000155">
    <property type="term" value="F:phosphorelay sensor kinase activity"/>
    <property type="evidence" value="ECO:0007669"/>
    <property type="project" value="InterPro"/>
</dbReference>
<dbReference type="CDD" id="cd00082">
    <property type="entry name" value="HisKA"/>
    <property type="match status" value="1"/>
</dbReference>
<dbReference type="SUPFAM" id="SSF55785">
    <property type="entry name" value="PYP-like sensor domain (PAS domain)"/>
    <property type="match status" value="1"/>
</dbReference>
<evidence type="ECO:0000256" key="1">
    <source>
        <dbReference type="ARBA" id="ARBA00000085"/>
    </source>
</evidence>
<dbReference type="InterPro" id="IPR005467">
    <property type="entry name" value="His_kinase_dom"/>
</dbReference>
<proteinExistence type="predicted"/>
<dbReference type="Pfam" id="PF00512">
    <property type="entry name" value="HisKA"/>
    <property type="match status" value="1"/>
</dbReference>
<dbReference type="InterPro" id="IPR036097">
    <property type="entry name" value="HisK_dim/P_sf"/>
</dbReference>
<dbReference type="PANTHER" id="PTHR43065">
    <property type="entry name" value="SENSOR HISTIDINE KINASE"/>
    <property type="match status" value="1"/>
</dbReference>
<sequence length="491" mass="53368">MELIGFCYAQSRWWRIGLALCIVLAGIAIRVALHDSLGDGLTFVTLYPAVAAAAMLGGAAAGVTATIVATASTQLMVASLGRADNLLGLVVFLCGCIVIVAMAQAMRVFHARLIEAAEIGESERQLRRFVEGVPAAIAMFDCNMRYLAASTRWLSAFHPTESVIGRLHYDVFPNIREEWREAHRRGLAGEVVRNNEDCHDRADGVKRWVRWEVAPWRDSRGEIGGITIYFEDITENRAMTERLAQAQQLETVGRLSGAIAHDFNNLLTVIVGNAELLREQLEPHEDLRQLAEHISSAGDRAAELTQRLLAFGRRQILAPVAVDLNWLVQSVAQIGAASARRGVKIRTVLEPARPLVRADRLQLESAILNILINAQEAVADDSGRIAIVTGLVVFGDRQDQVRPGRYGVVEITDNGVGMSERVRGQAFEPFFTTKEFGTASGLGLSMVYGFVKQSDGHVTIDSQPGVGTTIRLFLPLANPTPSDGDAAPSGA</sequence>